<feature type="region of interest" description="Disordered" evidence="1">
    <location>
        <begin position="416"/>
        <end position="454"/>
    </location>
</feature>
<evidence type="ECO:0000256" key="1">
    <source>
        <dbReference type="SAM" id="MobiDB-lite"/>
    </source>
</evidence>
<comment type="caution">
    <text evidence="2">The sequence shown here is derived from an EMBL/GenBank/DDBJ whole genome shotgun (WGS) entry which is preliminary data.</text>
</comment>
<dbReference type="InterPro" id="IPR006944">
    <property type="entry name" value="Phage/GTA_portal"/>
</dbReference>
<sequence>MGLASWLGFAPKPSQIPSMPSRPTYELIPEGMSLDEYLTSVMHQPVEKLWREQPHLRTLVGFVSRNIAQLGIHVFERDAEDGRNRVRDSPLANLLRDPNDDMTQFDLIEATVASRMLYDETYWYVGRDNSAPTGWVIRHIPTTWVIGTIGQTAFNVAKYKVAIPGTSGQWTEIDAADMIVFRGWNPVDPRSGVSPVHSLKAILAEQIHGQVFRDQMWKRGGRVGSYLTRPATAPSWKDAGPDGTSPRSRFIEQWKNSYAGDSASNAGGTPLLEDGMELKAIAFNAKENQWVEGVKLSLETCAQVYFVNPTMVGILDNANYANVREFRKALYGDNLGPEIERTVQRINKKLVPKLADPRNVYCEFNLQTKLAGSFEEQGDMLQKAIGGPYMTRNEGRARLNMPRIDGGDELIVPLNVTANGDQNPVPAGNEPTDPNEGDKSNGRQNNGHDLHVHF</sequence>
<accession>A0A1S1LVH6</accession>
<dbReference type="NCBIfam" id="TIGR01537">
    <property type="entry name" value="portal_HK97"/>
    <property type="match status" value="1"/>
</dbReference>
<protein>
    <submittedName>
        <fullName evidence="2">Phage portal protein</fullName>
    </submittedName>
</protein>
<name>A0A1S1LVH6_MYCCH</name>
<gene>
    <name evidence="2" type="ORF">BKG82_02170</name>
</gene>
<evidence type="ECO:0000313" key="3">
    <source>
        <dbReference type="Proteomes" id="UP000180043"/>
    </source>
</evidence>
<reference evidence="2 3" key="1">
    <citation type="submission" date="2016-10" db="EMBL/GenBank/DDBJ databases">
        <title>Evaluation of Human, Veterinary and Environmental Mycobacterium chelonae Isolates by Core Genome Phylogenomic Analysis, Targeted Gene Comparison, and Anti-microbial Susceptibility Patterns: A Tale of Mistaken Identities.</title>
        <authorList>
            <person name="Fogelson S.B."/>
            <person name="Camus A.C."/>
            <person name="Lorenz W."/>
            <person name="Vasireddy R."/>
            <person name="Vasireddy S."/>
            <person name="Smith T."/>
            <person name="Brown-Elliott B.A."/>
            <person name="Wallace R.J.Jr."/>
            <person name="Hasan N.A."/>
            <person name="Reischl U."/>
            <person name="Sanchez S."/>
        </authorList>
    </citation>
    <scope>NUCLEOTIDE SEQUENCE [LARGE SCALE GENOMIC DNA]</scope>
    <source>
        <strain evidence="2 3">15515</strain>
    </source>
</reference>
<evidence type="ECO:0000313" key="2">
    <source>
        <dbReference type="EMBL" id="OHU60683.1"/>
    </source>
</evidence>
<organism evidence="2 3">
    <name type="scientific">Mycobacteroides chelonae</name>
    <name type="common">Mycobacterium chelonae</name>
    <dbReference type="NCBI Taxonomy" id="1774"/>
    <lineage>
        <taxon>Bacteria</taxon>
        <taxon>Bacillati</taxon>
        <taxon>Actinomycetota</taxon>
        <taxon>Actinomycetes</taxon>
        <taxon>Mycobacteriales</taxon>
        <taxon>Mycobacteriaceae</taxon>
        <taxon>Mycobacteroides</taxon>
    </lineage>
</organism>
<proteinExistence type="predicted"/>
<dbReference type="InterPro" id="IPR006427">
    <property type="entry name" value="Portal_HK97"/>
</dbReference>
<dbReference type="EMBL" id="MLIQ01000008">
    <property type="protein sequence ID" value="OHU60683.1"/>
    <property type="molecule type" value="Genomic_DNA"/>
</dbReference>
<dbReference type="Pfam" id="PF04860">
    <property type="entry name" value="Phage_portal"/>
    <property type="match status" value="1"/>
</dbReference>
<dbReference type="AlphaFoldDB" id="A0A1S1LVH6"/>
<dbReference type="Proteomes" id="UP000180043">
    <property type="component" value="Unassembled WGS sequence"/>
</dbReference>
<feature type="compositionally biased region" description="Basic and acidic residues" evidence="1">
    <location>
        <begin position="436"/>
        <end position="454"/>
    </location>
</feature>